<dbReference type="PROSITE" id="PS50999">
    <property type="entry name" value="COX2_TM"/>
    <property type="match status" value="1"/>
</dbReference>
<dbReference type="PROSITE" id="PS00078">
    <property type="entry name" value="COX2"/>
    <property type="match status" value="1"/>
</dbReference>
<dbReference type="Pfam" id="PF00116">
    <property type="entry name" value="COX2"/>
    <property type="match status" value="1"/>
</dbReference>
<feature type="domain" description="Cytochrome oxidase subunit II transmembrane region profile" evidence="18">
    <location>
        <begin position="21"/>
        <end position="119"/>
    </location>
</feature>
<dbReference type="EC" id="7.1.1.9" evidence="15"/>
<dbReference type="Proteomes" id="UP000002274">
    <property type="component" value="Chromosome"/>
</dbReference>
<dbReference type="HOGENOM" id="CLU_036876_4_2_3"/>
<evidence type="ECO:0000256" key="7">
    <source>
        <dbReference type="ARBA" id="ARBA00022967"/>
    </source>
</evidence>
<dbReference type="AlphaFoldDB" id="A2C7D4"/>
<evidence type="ECO:0000256" key="2">
    <source>
        <dbReference type="ARBA" id="ARBA00007866"/>
    </source>
</evidence>
<evidence type="ECO:0000256" key="9">
    <source>
        <dbReference type="ARBA" id="ARBA00022989"/>
    </source>
</evidence>
<dbReference type="BioCyc" id="PMAR59922:G1G80-592-MONOMER"/>
<gene>
    <name evidence="19" type="primary">ctaC</name>
    <name evidence="19" type="ordered locus">P9303_06421</name>
</gene>
<keyword evidence="7" id="KW-1278">Translocase</keyword>
<feature type="transmembrane region" description="Helical" evidence="16">
    <location>
        <begin position="44"/>
        <end position="68"/>
    </location>
</feature>
<comment type="function">
    <text evidence="12 15">Subunits I and II form the functional core of the enzyme complex. Electrons originating in cytochrome c are transferred via heme a and Cu(A) to the binuclear center formed by heme a3 and Cu(B).</text>
</comment>
<comment type="cofactor">
    <cofactor evidence="15">
        <name>Cu cation</name>
        <dbReference type="ChEBI" id="CHEBI:23378"/>
    </cofactor>
    <text evidence="15">Binds a copper A center.</text>
</comment>
<dbReference type="InterPro" id="IPR011759">
    <property type="entry name" value="Cyt_c_oxidase_su2_TM_dom"/>
</dbReference>
<comment type="subcellular location">
    <subcellularLocation>
        <location evidence="14">Cell membrane</location>
        <topology evidence="14">Multi-pass membrane protein</topology>
    </subcellularLocation>
    <subcellularLocation>
        <location evidence="1">Membrane</location>
        <topology evidence="1">Multi-pass membrane protein</topology>
    </subcellularLocation>
</comment>
<evidence type="ECO:0000256" key="16">
    <source>
        <dbReference type="SAM" id="Phobius"/>
    </source>
</evidence>
<dbReference type="GO" id="GO:0004129">
    <property type="term" value="F:cytochrome-c oxidase activity"/>
    <property type="evidence" value="ECO:0007669"/>
    <property type="project" value="UniProtKB-EC"/>
</dbReference>
<evidence type="ECO:0000256" key="1">
    <source>
        <dbReference type="ARBA" id="ARBA00004141"/>
    </source>
</evidence>
<dbReference type="PRINTS" id="PR01166">
    <property type="entry name" value="CYCOXIDASEII"/>
</dbReference>
<keyword evidence="19" id="KW-0560">Oxidoreductase</keyword>
<dbReference type="GO" id="GO:0005507">
    <property type="term" value="F:copper ion binding"/>
    <property type="evidence" value="ECO:0007669"/>
    <property type="project" value="InterPro"/>
</dbReference>
<feature type="transmembrane region" description="Helical" evidence="16">
    <location>
        <begin position="89"/>
        <end position="109"/>
    </location>
</feature>
<dbReference type="InterPro" id="IPR001505">
    <property type="entry name" value="Copper_CuA"/>
</dbReference>
<evidence type="ECO:0000259" key="17">
    <source>
        <dbReference type="PROSITE" id="PS50857"/>
    </source>
</evidence>
<dbReference type="Gene3D" id="1.10.287.90">
    <property type="match status" value="1"/>
</dbReference>
<reference evidence="19 20" key="1">
    <citation type="journal article" date="2007" name="PLoS Genet.">
        <title>Patterns and implications of gene gain and loss in the evolution of Prochlorococcus.</title>
        <authorList>
            <person name="Kettler G.C."/>
            <person name="Martiny A.C."/>
            <person name="Huang K."/>
            <person name="Zucker J."/>
            <person name="Coleman M.L."/>
            <person name="Rodrigue S."/>
            <person name="Chen F."/>
            <person name="Lapidus A."/>
            <person name="Ferriera S."/>
            <person name="Johnson J."/>
            <person name="Steglich C."/>
            <person name="Church G.M."/>
            <person name="Richardson P."/>
            <person name="Chisholm S.W."/>
        </authorList>
    </citation>
    <scope>NUCLEOTIDE SEQUENCE [LARGE SCALE GENOMIC DNA]</scope>
    <source>
        <strain evidence="19 20">MIT 9303</strain>
    </source>
</reference>
<evidence type="ECO:0000256" key="10">
    <source>
        <dbReference type="ARBA" id="ARBA00023008"/>
    </source>
</evidence>
<dbReference type="InterPro" id="IPR045187">
    <property type="entry name" value="CcO_II"/>
</dbReference>
<dbReference type="InterPro" id="IPR036257">
    <property type="entry name" value="Cyt_c_oxidase_su2_TM_sf"/>
</dbReference>
<evidence type="ECO:0000256" key="11">
    <source>
        <dbReference type="ARBA" id="ARBA00023136"/>
    </source>
</evidence>
<dbReference type="SUPFAM" id="SSF49503">
    <property type="entry name" value="Cupredoxins"/>
    <property type="match status" value="1"/>
</dbReference>
<keyword evidence="10 15" id="KW-0186">Copper</keyword>
<dbReference type="EMBL" id="CP000554">
    <property type="protein sequence ID" value="ABM77394.1"/>
    <property type="molecule type" value="Genomic_DNA"/>
</dbReference>
<dbReference type="PANTHER" id="PTHR22888">
    <property type="entry name" value="CYTOCHROME C OXIDASE, SUBUNIT II"/>
    <property type="match status" value="1"/>
</dbReference>
<dbReference type="GO" id="GO:0005886">
    <property type="term" value="C:plasma membrane"/>
    <property type="evidence" value="ECO:0007669"/>
    <property type="project" value="UniProtKB-SubCell"/>
</dbReference>
<evidence type="ECO:0000256" key="3">
    <source>
        <dbReference type="ARBA" id="ARBA00022448"/>
    </source>
</evidence>
<evidence type="ECO:0000259" key="18">
    <source>
        <dbReference type="PROSITE" id="PS50999"/>
    </source>
</evidence>
<keyword evidence="9 16" id="KW-1133">Transmembrane helix</keyword>
<keyword evidence="8 14" id="KW-0249">Electron transport</keyword>
<evidence type="ECO:0000313" key="20">
    <source>
        <dbReference type="Proteomes" id="UP000002274"/>
    </source>
</evidence>
<dbReference type="InterPro" id="IPR002429">
    <property type="entry name" value="CcO_II-like_C"/>
</dbReference>
<comment type="catalytic activity">
    <reaction evidence="13 15">
        <text>4 Fe(II)-[cytochrome c] + O2 + 8 H(+)(in) = 4 Fe(III)-[cytochrome c] + 2 H2O + 4 H(+)(out)</text>
        <dbReference type="Rhea" id="RHEA:11436"/>
        <dbReference type="Rhea" id="RHEA-COMP:10350"/>
        <dbReference type="Rhea" id="RHEA-COMP:14399"/>
        <dbReference type="ChEBI" id="CHEBI:15377"/>
        <dbReference type="ChEBI" id="CHEBI:15378"/>
        <dbReference type="ChEBI" id="CHEBI:15379"/>
        <dbReference type="ChEBI" id="CHEBI:29033"/>
        <dbReference type="ChEBI" id="CHEBI:29034"/>
        <dbReference type="EC" id="7.1.1.9"/>
    </reaction>
</comment>
<keyword evidence="6 15" id="KW-0479">Metal-binding</keyword>
<keyword evidence="4 14" id="KW-0679">Respiratory chain</keyword>
<protein>
    <recommendedName>
        <fullName evidence="15">Cytochrome c oxidase subunit 2</fullName>
        <ecNumber evidence="15">7.1.1.9</ecNumber>
    </recommendedName>
</protein>
<evidence type="ECO:0000256" key="15">
    <source>
        <dbReference type="RuleBase" id="RU004024"/>
    </source>
</evidence>
<evidence type="ECO:0000256" key="4">
    <source>
        <dbReference type="ARBA" id="ARBA00022660"/>
    </source>
</evidence>
<evidence type="ECO:0000256" key="12">
    <source>
        <dbReference type="ARBA" id="ARBA00024688"/>
    </source>
</evidence>
<evidence type="ECO:0000256" key="6">
    <source>
        <dbReference type="ARBA" id="ARBA00022723"/>
    </source>
</evidence>
<dbReference type="RefSeq" id="WP_011825313.1">
    <property type="nucleotide sequence ID" value="NC_008820.1"/>
</dbReference>
<comment type="similarity">
    <text evidence="2 14">Belongs to the cytochrome c oxidase subunit 2 family.</text>
</comment>
<dbReference type="PROSITE" id="PS50857">
    <property type="entry name" value="COX2_CUA"/>
    <property type="match status" value="1"/>
</dbReference>
<organism evidence="19 20">
    <name type="scientific">Prochlorococcus marinus (strain MIT 9303)</name>
    <dbReference type="NCBI Taxonomy" id="59922"/>
    <lineage>
        <taxon>Bacteria</taxon>
        <taxon>Bacillati</taxon>
        <taxon>Cyanobacteriota</taxon>
        <taxon>Cyanophyceae</taxon>
        <taxon>Synechococcales</taxon>
        <taxon>Prochlorococcaceae</taxon>
        <taxon>Prochlorococcus</taxon>
    </lineage>
</organism>
<keyword evidence="11 16" id="KW-0472">Membrane</keyword>
<name>A2C7D4_PROM3</name>
<keyword evidence="3 14" id="KW-0813">Transport</keyword>
<accession>A2C7D4</accession>
<evidence type="ECO:0000313" key="19">
    <source>
        <dbReference type="EMBL" id="ABM77394.1"/>
    </source>
</evidence>
<proteinExistence type="inferred from homology"/>
<dbReference type="GO" id="GO:0042773">
    <property type="term" value="P:ATP synthesis coupled electron transport"/>
    <property type="evidence" value="ECO:0007669"/>
    <property type="project" value="TreeGrafter"/>
</dbReference>
<feature type="transmembrane region" description="Helical" evidence="16">
    <location>
        <begin position="5"/>
        <end position="24"/>
    </location>
</feature>
<feature type="domain" description="Cytochrome oxidase subunit II copper A binding" evidence="17">
    <location>
        <begin position="154"/>
        <end position="265"/>
    </location>
</feature>
<sequence>MRTPFAILTLALVIALVLGGLWIGQHVNLLPVDASANAPVYDELFRVLFSIGAILFLGIVGLVVFSLIKFRRRPGQLEDGLAIEGNLPLEIFWTAVPAVVVLFVGLYSFDIYDRMGGMVPLVHDAHDHQMMDMKEQIWGGIGSVADASSADNSLAALAVEVTAMQYAFLFHYPQGDIISGELHVPLGQPVTLRMESKDVIHAFWVPEFRIKQDIIPGQPTLLNFTATKPGRYPIICAELCGPYHGNMHTKVIVEAPGDYDTWFNNNAKTTVSEA</sequence>
<evidence type="ECO:0000256" key="13">
    <source>
        <dbReference type="ARBA" id="ARBA00047816"/>
    </source>
</evidence>
<dbReference type="STRING" id="59922.P9303_06421"/>
<evidence type="ECO:0000256" key="8">
    <source>
        <dbReference type="ARBA" id="ARBA00022982"/>
    </source>
</evidence>
<dbReference type="Gene3D" id="2.60.40.420">
    <property type="entry name" value="Cupredoxins - blue copper proteins"/>
    <property type="match status" value="1"/>
</dbReference>
<dbReference type="GO" id="GO:0016491">
    <property type="term" value="F:oxidoreductase activity"/>
    <property type="evidence" value="ECO:0007669"/>
    <property type="project" value="UniProtKB-KW"/>
</dbReference>
<dbReference type="PANTHER" id="PTHR22888:SF9">
    <property type="entry name" value="CYTOCHROME C OXIDASE SUBUNIT 2"/>
    <property type="match status" value="1"/>
</dbReference>
<dbReference type="InterPro" id="IPR008972">
    <property type="entry name" value="Cupredoxin"/>
</dbReference>
<dbReference type="Pfam" id="PF02790">
    <property type="entry name" value="COX2_TM"/>
    <property type="match status" value="1"/>
</dbReference>
<dbReference type="KEGG" id="pmf:P9303_06421"/>
<dbReference type="CDD" id="cd13919">
    <property type="entry name" value="CuRO_HCO_II_like_5"/>
    <property type="match status" value="1"/>
</dbReference>
<dbReference type="SUPFAM" id="SSF81464">
    <property type="entry name" value="Cytochrome c oxidase subunit II-like, transmembrane region"/>
    <property type="match status" value="1"/>
</dbReference>
<evidence type="ECO:0000256" key="5">
    <source>
        <dbReference type="ARBA" id="ARBA00022692"/>
    </source>
</evidence>
<keyword evidence="5 14" id="KW-0812">Transmembrane</keyword>
<evidence type="ECO:0000256" key="14">
    <source>
        <dbReference type="RuleBase" id="RU000456"/>
    </source>
</evidence>